<dbReference type="PANTHER" id="PTHR30046">
    <property type="entry name" value="FLAGELLAR M-RING PROTEIN"/>
    <property type="match status" value="1"/>
</dbReference>
<keyword evidence="9 14" id="KW-0472">Membrane</keyword>
<comment type="subunit">
    <text evidence="11">The basal body constitutes a major portion of the flagellar organelle and consists of four rings (L,P,S, and M) mounted on a central rod. The M ring is integral to the inner membrane of the cell and may be connected to the flagellar rod via the S ring. The S (supramembrane ring) lies just distal to the M ring. The L and P rings lie in the outer membrane and the periplasmic space, respectively.</text>
</comment>
<keyword evidence="8 14" id="KW-1133">Transmembrane helix</keyword>
<feature type="region of interest" description="Disordered" evidence="13">
    <location>
        <begin position="280"/>
        <end position="325"/>
    </location>
</feature>
<keyword evidence="17" id="KW-0282">Flagellum</keyword>
<proteinExistence type="inferred from homology"/>
<dbReference type="PRINTS" id="PR01009">
    <property type="entry name" value="FLGMRINGFLIF"/>
</dbReference>
<dbReference type="Proteomes" id="UP001164712">
    <property type="component" value="Chromosome"/>
</dbReference>
<feature type="domain" description="Flagellar M-ring N-terminal" evidence="15">
    <location>
        <begin position="41"/>
        <end position="217"/>
    </location>
</feature>
<keyword evidence="17" id="KW-0966">Cell projection</keyword>
<keyword evidence="7 14" id="KW-0812">Transmembrane</keyword>
<evidence type="ECO:0000256" key="5">
    <source>
        <dbReference type="ARBA" id="ARBA00017949"/>
    </source>
</evidence>
<keyword evidence="6" id="KW-1003">Cell membrane</keyword>
<evidence type="ECO:0000256" key="6">
    <source>
        <dbReference type="ARBA" id="ARBA00022475"/>
    </source>
</evidence>
<evidence type="ECO:0000256" key="14">
    <source>
        <dbReference type="SAM" id="Phobius"/>
    </source>
</evidence>
<dbReference type="EMBL" id="CP114058">
    <property type="protein sequence ID" value="WAT00669.1"/>
    <property type="molecule type" value="Genomic_DNA"/>
</dbReference>
<dbReference type="InterPro" id="IPR000067">
    <property type="entry name" value="FlgMring_FliF"/>
</dbReference>
<feature type="transmembrane region" description="Helical" evidence="14">
    <location>
        <begin position="21"/>
        <end position="39"/>
    </location>
</feature>
<dbReference type="InterPro" id="IPR045851">
    <property type="entry name" value="AMP-bd_C_sf"/>
</dbReference>
<keyword evidence="17" id="KW-0969">Cilium</keyword>
<feature type="compositionally biased region" description="Polar residues" evidence="13">
    <location>
        <begin position="290"/>
        <end position="300"/>
    </location>
</feature>
<evidence type="ECO:0000256" key="11">
    <source>
        <dbReference type="ARBA" id="ARBA00025936"/>
    </source>
</evidence>
<dbReference type="PANTHER" id="PTHR30046:SF0">
    <property type="entry name" value="FLAGELLAR M-RING PROTEIN"/>
    <property type="match status" value="1"/>
</dbReference>
<dbReference type="Gene3D" id="3.30.300.30">
    <property type="match status" value="1"/>
</dbReference>
<evidence type="ECO:0000256" key="4">
    <source>
        <dbReference type="ARBA" id="ARBA00007971"/>
    </source>
</evidence>
<organism evidence="17 18">
    <name type="scientific">Rouxiella chamberiensis</name>
    <dbReference type="NCBI Taxonomy" id="1513468"/>
    <lineage>
        <taxon>Bacteria</taxon>
        <taxon>Pseudomonadati</taxon>
        <taxon>Pseudomonadota</taxon>
        <taxon>Gammaproteobacteria</taxon>
        <taxon>Enterobacterales</taxon>
        <taxon>Yersiniaceae</taxon>
        <taxon>Rouxiella</taxon>
    </lineage>
</organism>
<feature type="domain" description="Flagellar M-ring C-terminal" evidence="16">
    <location>
        <begin position="252"/>
        <end position="403"/>
    </location>
</feature>
<dbReference type="Pfam" id="PF01514">
    <property type="entry name" value="YscJ_FliF"/>
    <property type="match status" value="1"/>
</dbReference>
<dbReference type="Pfam" id="PF08345">
    <property type="entry name" value="YscJ_FliF_C"/>
    <property type="match status" value="1"/>
</dbReference>
<dbReference type="NCBIfam" id="TIGR00206">
    <property type="entry name" value="fliF"/>
    <property type="match status" value="1"/>
</dbReference>
<evidence type="ECO:0000256" key="12">
    <source>
        <dbReference type="PIRNR" id="PIRNR004862"/>
    </source>
</evidence>
<dbReference type="InterPro" id="IPR043427">
    <property type="entry name" value="YscJ/FliF"/>
</dbReference>
<keyword evidence="10 12" id="KW-0975">Bacterial flagellum</keyword>
<evidence type="ECO:0000313" key="18">
    <source>
        <dbReference type="Proteomes" id="UP001164712"/>
    </source>
</evidence>
<evidence type="ECO:0000256" key="7">
    <source>
        <dbReference type="ARBA" id="ARBA00022692"/>
    </source>
</evidence>
<dbReference type="InterPro" id="IPR006182">
    <property type="entry name" value="FliF_N_dom"/>
</dbReference>
<evidence type="ECO:0000256" key="10">
    <source>
        <dbReference type="ARBA" id="ARBA00023143"/>
    </source>
</evidence>
<reference evidence="17" key="1">
    <citation type="submission" date="2022-12" db="EMBL/GenBank/DDBJ databases">
        <title>Complete genome sequence of an Australian strain of Rouxiella badensis DAR84756 and resolution of the R. badensis DSM100043 and R. chamberiensis DSM28324 genomes.</title>
        <authorList>
            <person name="Paul S."/>
            <person name="Anderson P.J."/>
            <person name="Maynard G."/>
            <person name="Dyall-Smith M."/>
            <person name="Kudinha T."/>
        </authorList>
    </citation>
    <scope>NUCLEOTIDE SEQUENCE</scope>
    <source>
        <strain evidence="17">DSM 28324</strain>
    </source>
</reference>
<comment type="similarity">
    <text evidence="4 12">Belongs to the FliF family.</text>
</comment>
<evidence type="ECO:0000256" key="8">
    <source>
        <dbReference type="ARBA" id="ARBA00022989"/>
    </source>
</evidence>
<gene>
    <name evidence="17" type="primary">fliF</name>
    <name evidence="17" type="ORF">O1V66_17655</name>
</gene>
<evidence type="ECO:0000259" key="15">
    <source>
        <dbReference type="Pfam" id="PF01514"/>
    </source>
</evidence>
<evidence type="ECO:0000256" key="2">
    <source>
        <dbReference type="ARBA" id="ARBA00004117"/>
    </source>
</evidence>
<dbReference type="InterPro" id="IPR013556">
    <property type="entry name" value="Flag_M-ring_C"/>
</dbReference>
<dbReference type="RefSeq" id="WP_269127933.1">
    <property type="nucleotide sequence ID" value="NZ_CP114058.1"/>
</dbReference>
<protein>
    <recommendedName>
        <fullName evidence="5 12">Flagellar M-ring protein</fullName>
    </recommendedName>
</protein>
<name>A0ABY7HNI9_9GAMM</name>
<comment type="subcellular location">
    <subcellularLocation>
        <location evidence="2 12">Bacterial flagellum basal body</location>
    </subcellularLocation>
    <subcellularLocation>
        <location evidence="3">Cell membrane</location>
        <topology evidence="3">Multi-pass membrane protein</topology>
    </subcellularLocation>
</comment>
<dbReference type="PIRSF" id="PIRSF004862">
    <property type="entry name" value="FliF"/>
    <property type="match status" value="1"/>
</dbReference>
<evidence type="ECO:0000256" key="1">
    <source>
        <dbReference type="ARBA" id="ARBA00003820"/>
    </source>
</evidence>
<feature type="transmembrane region" description="Helical" evidence="14">
    <location>
        <begin position="425"/>
        <end position="443"/>
    </location>
</feature>
<evidence type="ECO:0000313" key="17">
    <source>
        <dbReference type="EMBL" id="WAT00669.1"/>
    </source>
</evidence>
<evidence type="ECO:0000256" key="3">
    <source>
        <dbReference type="ARBA" id="ARBA00004651"/>
    </source>
</evidence>
<comment type="function">
    <text evidence="1 12">The M ring may be actively involved in energy transduction.</text>
</comment>
<keyword evidence="18" id="KW-1185">Reference proteome</keyword>
<sequence length="535" mass="58541">MLDKIKHSLRQITLPRGKNPLFVAAAALVMTAAIALSLWGNSANYVALFGSQENIPVAQVVEVLGGEAIAYRVNPDSGQILVKDRYLARARMALAAKGITALTPSGYELMDKEQMLGSSQFMQNVRYKRSLEGELAQSIMALDAVEHARVHLAMVEPSAFVVSTRPESSASVIVHLRYGQRLSDAQVGAVIQLVAGSVPGMKGENVRVVDQHGNLLSESYIAEHDGVPSAKNGRELAERLKNDTRKNLGDLLVSIVGANNFRLSITPIFNLSRVEETEERLSGAPKVSDENINQENTTNELALGIPGSLSNRPASKVDAASPQALSTRNQAQRKYAYDREIRHVRYPGYVLEKMSIAIVLNQSAPQLAKWTDAQLNSLNTLMTNAAGLDSTRGDVLTLKMMAFTPQPDIDMTPLLWWQDTAAQRWAEILIAGLLALLLIIFVVRPAVRHYLIKQGSTPQTETGSETPDTGELSAAETLDNLTRRNVFESEEAFLPLSSGIEEKIACLQALTLSETDRVAEVIKQWINCHEQSDPQ</sequence>
<evidence type="ECO:0000256" key="9">
    <source>
        <dbReference type="ARBA" id="ARBA00023136"/>
    </source>
</evidence>
<evidence type="ECO:0000259" key="16">
    <source>
        <dbReference type="Pfam" id="PF08345"/>
    </source>
</evidence>
<evidence type="ECO:0000256" key="13">
    <source>
        <dbReference type="SAM" id="MobiDB-lite"/>
    </source>
</evidence>
<accession>A0ABY7HNI9</accession>